<keyword evidence="5" id="KW-0804">Transcription</keyword>
<name>A0AAU7XBC6_9HYPH</name>
<dbReference type="GO" id="GO:0006950">
    <property type="term" value="P:response to stress"/>
    <property type="evidence" value="ECO:0007669"/>
    <property type="project" value="TreeGrafter"/>
</dbReference>
<comment type="subcellular location">
    <subcellularLocation>
        <location evidence="1">Cytoplasm</location>
    </subcellularLocation>
</comment>
<dbReference type="InterPro" id="IPR036390">
    <property type="entry name" value="WH_DNA-bd_sf"/>
</dbReference>
<feature type="compositionally biased region" description="Pro residues" evidence="6">
    <location>
        <begin position="1"/>
        <end position="10"/>
    </location>
</feature>
<dbReference type="SUPFAM" id="SSF46785">
    <property type="entry name" value="Winged helix' DNA-binding domain"/>
    <property type="match status" value="1"/>
</dbReference>
<gene>
    <name evidence="8" type="ORF">ABS361_01740</name>
</gene>
<evidence type="ECO:0000256" key="3">
    <source>
        <dbReference type="ARBA" id="ARBA00023015"/>
    </source>
</evidence>
<dbReference type="GO" id="GO:0003700">
    <property type="term" value="F:DNA-binding transcription factor activity"/>
    <property type="evidence" value="ECO:0007669"/>
    <property type="project" value="InterPro"/>
</dbReference>
<dbReference type="FunFam" id="1.10.10.10:FF:000163">
    <property type="entry name" value="MarR family transcriptional regulator"/>
    <property type="match status" value="1"/>
</dbReference>
<dbReference type="SMART" id="SM00347">
    <property type="entry name" value="HTH_MARR"/>
    <property type="match status" value="1"/>
</dbReference>
<evidence type="ECO:0000256" key="6">
    <source>
        <dbReference type="SAM" id="MobiDB-lite"/>
    </source>
</evidence>
<dbReference type="InterPro" id="IPR036388">
    <property type="entry name" value="WH-like_DNA-bd_sf"/>
</dbReference>
<dbReference type="InterPro" id="IPR055166">
    <property type="entry name" value="Transc_reg_Sar_Rot_HTH"/>
</dbReference>
<dbReference type="PANTHER" id="PTHR33164:SF5">
    <property type="entry name" value="ORGANIC HYDROPEROXIDE RESISTANCE TRANSCRIPTIONAL REGULATOR"/>
    <property type="match status" value="1"/>
</dbReference>
<protein>
    <submittedName>
        <fullName evidence="8">MarR family transcriptional regulator</fullName>
    </submittedName>
</protein>
<feature type="domain" description="HTH marR-type" evidence="7">
    <location>
        <begin position="32"/>
        <end position="159"/>
    </location>
</feature>
<dbReference type="GO" id="GO:0003677">
    <property type="term" value="F:DNA binding"/>
    <property type="evidence" value="ECO:0007669"/>
    <property type="project" value="UniProtKB-KW"/>
</dbReference>
<dbReference type="RefSeq" id="WP_407050140.1">
    <property type="nucleotide sequence ID" value="NZ_CP158568.1"/>
</dbReference>
<evidence type="ECO:0000256" key="5">
    <source>
        <dbReference type="ARBA" id="ARBA00023163"/>
    </source>
</evidence>
<accession>A0AAU7XBC6</accession>
<dbReference type="PRINTS" id="PR00598">
    <property type="entry name" value="HTHMARR"/>
</dbReference>
<dbReference type="PANTHER" id="PTHR33164">
    <property type="entry name" value="TRANSCRIPTIONAL REGULATOR, MARR FAMILY"/>
    <property type="match status" value="1"/>
</dbReference>
<keyword evidence="2" id="KW-0963">Cytoplasm</keyword>
<dbReference type="Pfam" id="PF22381">
    <property type="entry name" value="Staph_reg_Sar_Rot"/>
    <property type="match status" value="1"/>
</dbReference>
<dbReference type="InterPro" id="IPR011991">
    <property type="entry name" value="ArsR-like_HTH"/>
</dbReference>
<dbReference type="AlphaFoldDB" id="A0AAU7XBC6"/>
<dbReference type="GO" id="GO:0005737">
    <property type="term" value="C:cytoplasm"/>
    <property type="evidence" value="ECO:0007669"/>
    <property type="project" value="UniProtKB-SubCell"/>
</dbReference>
<keyword evidence="3" id="KW-0805">Transcription regulation</keyword>
<dbReference type="InterPro" id="IPR039422">
    <property type="entry name" value="MarR/SlyA-like"/>
</dbReference>
<reference evidence="8" key="1">
    <citation type="submission" date="2024-06" db="EMBL/GenBank/DDBJ databases">
        <title>Methylostella associata gen. nov., sp. nov., a novel Ancalomicrobiaceae-affiliated facultatively methylotrophic bacteria that feed on methanotrophs of the genus Methylococcus.</title>
        <authorList>
            <person name="Saltykova V."/>
            <person name="Danilova O.V."/>
            <person name="Oshkin I.Y."/>
            <person name="Belova S.E."/>
            <person name="Pimenov N.V."/>
            <person name="Dedysh S.N."/>
        </authorList>
    </citation>
    <scope>NUCLEOTIDE SEQUENCE</scope>
    <source>
        <strain evidence="8">S20</strain>
    </source>
</reference>
<keyword evidence="4" id="KW-0238">DNA-binding</keyword>
<evidence type="ECO:0000256" key="4">
    <source>
        <dbReference type="ARBA" id="ARBA00023125"/>
    </source>
</evidence>
<dbReference type="Gene3D" id="1.10.10.10">
    <property type="entry name" value="Winged helix-like DNA-binding domain superfamily/Winged helix DNA-binding domain"/>
    <property type="match status" value="1"/>
</dbReference>
<dbReference type="InterPro" id="IPR000835">
    <property type="entry name" value="HTH_MarR-typ"/>
</dbReference>
<dbReference type="EMBL" id="CP158568">
    <property type="protein sequence ID" value="XBY45047.1"/>
    <property type="molecule type" value="Genomic_DNA"/>
</dbReference>
<feature type="region of interest" description="Disordered" evidence="6">
    <location>
        <begin position="1"/>
        <end position="21"/>
    </location>
</feature>
<organism evidence="8">
    <name type="scientific">Methyloraptor flagellatus</name>
    <dbReference type="NCBI Taxonomy" id="3162530"/>
    <lineage>
        <taxon>Bacteria</taxon>
        <taxon>Pseudomonadati</taxon>
        <taxon>Pseudomonadota</taxon>
        <taxon>Alphaproteobacteria</taxon>
        <taxon>Hyphomicrobiales</taxon>
        <taxon>Ancalomicrobiaceae</taxon>
        <taxon>Methyloraptor</taxon>
    </lineage>
</organism>
<proteinExistence type="predicted"/>
<evidence type="ECO:0000313" key="8">
    <source>
        <dbReference type="EMBL" id="XBY45047.1"/>
    </source>
</evidence>
<evidence type="ECO:0000256" key="2">
    <source>
        <dbReference type="ARBA" id="ARBA00022490"/>
    </source>
</evidence>
<sequence>MPTSEPPSPASPAAAPAKTGRAPVLPPVARVDDQLCFALYGALQAMTRTYKPLLEPHGLTYPQYLVMLVLWEVGEASVREIGARLNLDSGTLTPLLKRLEAAGYVTRRRSSTDERVVLVTPTPRGAALQNDLADVMRCIGTASGLPVGDLVALRERLKILKRNLDGAT</sequence>
<dbReference type="KEGG" id="mflg:ABS361_01740"/>
<dbReference type="CDD" id="cd00090">
    <property type="entry name" value="HTH_ARSR"/>
    <property type="match status" value="1"/>
</dbReference>
<evidence type="ECO:0000256" key="1">
    <source>
        <dbReference type="ARBA" id="ARBA00004496"/>
    </source>
</evidence>
<evidence type="ECO:0000259" key="7">
    <source>
        <dbReference type="PROSITE" id="PS50995"/>
    </source>
</evidence>
<dbReference type="PROSITE" id="PS50995">
    <property type="entry name" value="HTH_MARR_2"/>
    <property type="match status" value="1"/>
</dbReference>